<comment type="caution">
    <text evidence="2">The sequence shown here is derived from an EMBL/GenBank/DDBJ whole genome shotgun (WGS) entry which is preliminary data.</text>
</comment>
<organism evidence="2 3">
    <name type="scientific">Aurantiacibacter gilvus</name>
    <dbReference type="NCBI Taxonomy" id="3139141"/>
    <lineage>
        <taxon>Bacteria</taxon>
        <taxon>Pseudomonadati</taxon>
        <taxon>Pseudomonadota</taxon>
        <taxon>Alphaproteobacteria</taxon>
        <taxon>Sphingomonadales</taxon>
        <taxon>Erythrobacteraceae</taxon>
        <taxon>Aurantiacibacter</taxon>
    </lineage>
</organism>
<evidence type="ECO:0000313" key="2">
    <source>
        <dbReference type="EMBL" id="MEL1252081.1"/>
    </source>
</evidence>
<dbReference type="Proteomes" id="UP001497045">
    <property type="component" value="Unassembled WGS sequence"/>
</dbReference>
<feature type="transmembrane region" description="Helical" evidence="1">
    <location>
        <begin position="50"/>
        <end position="69"/>
    </location>
</feature>
<keyword evidence="1" id="KW-0812">Transmembrane</keyword>
<reference evidence="2 3" key="1">
    <citation type="submission" date="2024-04" db="EMBL/GenBank/DDBJ databases">
        <title>Aurantiacibacter sp. DGU6 16S ribosomal RNA gene Genome sequencing and assembly.</title>
        <authorList>
            <person name="Park S."/>
        </authorList>
    </citation>
    <scope>NUCLEOTIDE SEQUENCE [LARGE SCALE GENOMIC DNA]</scope>
    <source>
        <strain evidence="2 3">DGU6</strain>
    </source>
</reference>
<evidence type="ECO:0008006" key="4">
    <source>
        <dbReference type="Google" id="ProtNLM"/>
    </source>
</evidence>
<keyword evidence="1" id="KW-1133">Transmembrane helix</keyword>
<name>A0ABU9II55_9SPHN</name>
<dbReference type="RefSeq" id="WP_341674616.1">
    <property type="nucleotide sequence ID" value="NZ_JBBYHV010000002.1"/>
</dbReference>
<gene>
    <name evidence="2" type="ORF">AAEO60_15495</name>
</gene>
<evidence type="ECO:0000313" key="3">
    <source>
        <dbReference type="Proteomes" id="UP001497045"/>
    </source>
</evidence>
<sequence>MFKAIPFGIFLTLLVALFIGSGGSSGGLLHVFHFTVPLEEFGLFDFQLYWSWTLFLAGTGLAFAILLMMD</sequence>
<keyword evidence="1" id="KW-0472">Membrane</keyword>
<keyword evidence="3" id="KW-1185">Reference proteome</keyword>
<protein>
    <recommendedName>
        <fullName evidence="4">50S ribosomal protein L13</fullName>
    </recommendedName>
</protein>
<accession>A0ABU9II55</accession>
<evidence type="ECO:0000256" key="1">
    <source>
        <dbReference type="SAM" id="Phobius"/>
    </source>
</evidence>
<dbReference type="EMBL" id="JBBYHV010000002">
    <property type="protein sequence ID" value="MEL1252081.1"/>
    <property type="molecule type" value="Genomic_DNA"/>
</dbReference>
<proteinExistence type="predicted"/>